<dbReference type="HOGENOM" id="CLU_2245511_0_0_0"/>
<dbReference type="RefSeq" id="WP_011526035.1">
    <property type="nucleotide sequence ID" value="NC_008010.2"/>
</dbReference>
<dbReference type="EMBL" id="CP000358">
    <property type="protein sequence ID" value="ABF43961.1"/>
    <property type="molecule type" value="Genomic_DNA"/>
</dbReference>
<dbReference type="AlphaFoldDB" id="Q1J3H3"/>
<name>Q1J3H3_DEIGD</name>
<proteinExistence type="predicted"/>
<evidence type="ECO:0000313" key="3">
    <source>
        <dbReference type="Proteomes" id="UP000002431"/>
    </source>
</evidence>
<keyword evidence="2" id="KW-0614">Plasmid</keyword>
<accession>Q1J3H3</accession>
<evidence type="ECO:0000256" key="1">
    <source>
        <dbReference type="SAM" id="SignalP"/>
    </source>
</evidence>
<keyword evidence="1" id="KW-0732">Signal</keyword>
<feature type="chain" id="PRO_5004192246" description="Peptidase C39-like domain-containing protein" evidence="1">
    <location>
        <begin position="20"/>
        <end position="104"/>
    </location>
</feature>
<dbReference type="Proteomes" id="UP000002431">
    <property type="component" value="Plasmid pDGEO01"/>
</dbReference>
<dbReference type="KEGG" id="dge:Dgeo_2527"/>
<sequence length="104" mass="10912">MSRYVLLAALCLLTGPDSALPNSVRLDKIRHEPQGPNNCGPITALTVLGSYGTRVTAGHPGAGSPDLLRRLLARGIPVVVQQRLQPGSNVAHFRTVYGDQGGAS</sequence>
<reference evidence="2" key="1">
    <citation type="submission" date="2006-04" db="EMBL/GenBank/DDBJ databases">
        <title>Complete sequence of plasmid1 pDGEO01 of Deinococcus geothermalis DSM 11300.</title>
        <authorList>
            <consortium name="US DOE Joint Genome Institute"/>
            <person name="Copeland A."/>
            <person name="Lucas S."/>
            <person name="Lapidus A."/>
            <person name="Barry K."/>
            <person name="Detter J.C."/>
            <person name="Glavina del Rio T."/>
            <person name="Hammon N."/>
            <person name="Israni S."/>
            <person name="Dalin E."/>
            <person name="Tice H."/>
            <person name="Pitluck S."/>
            <person name="Brettin T."/>
            <person name="Bruce D."/>
            <person name="Han C."/>
            <person name="Tapia R."/>
            <person name="Saunders E."/>
            <person name="Gilna P."/>
            <person name="Schmutz J."/>
            <person name="Larimer F."/>
            <person name="Land M."/>
            <person name="Hauser L."/>
            <person name="Kyrpides N."/>
            <person name="Kim E."/>
            <person name="Daly M.J."/>
            <person name="Fredrickson J.K."/>
            <person name="Makarova K.S."/>
            <person name="Gaidamakova E.K."/>
            <person name="Zhai M."/>
            <person name="Richardson P."/>
        </authorList>
    </citation>
    <scope>NUCLEOTIDE SEQUENCE</scope>
    <source>
        <strain evidence="2">DSM 11300</strain>
        <plasmid evidence="2">pDGEO01</plasmid>
    </source>
</reference>
<evidence type="ECO:0008006" key="4">
    <source>
        <dbReference type="Google" id="ProtNLM"/>
    </source>
</evidence>
<keyword evidence="3" id="KW-1185">Reference proteome</keyword>
<evidence type="ECO:0000313" key="2">
    <source>
        <dbReference type="EMBL" id="ABF43961.1"/>
    </source>
</evidence>
<organism evidence="2 3">
    <name type="scientific">Deinococcus geothermalis (strain DSM 11300 / CIP 105573 / AG-3a)</name>
    <dbReference type="NCBI Taxonomy" id="319795"/>
    <lineage>
        <taxon>Bacteria</taxon>
        <taxon>Thermotogati</taxon>
        <taxon>Deinococcota</taxon>
        <taxon>Deinococci</taxon>
        <taxon>Deinococcales</taxon>
        <taxon>Deinococcaceae</taxon>
        <taxon>Deinococcus</taxon>
    </lineage>
</organism>
<geneLocation type="plasmid" evidence="2 3">
    <name>pDGEO01</name>
</geneLocation>
<feature type="signal peptide" evidence="1">
    <location>
        <begin position="1"/>
        <end position="19"/>
    </location>
</feature>
<protein>
    <recommendedName>
        <fullName evidence="4">Peptidase C39-like domain-containing protein</fullName>
    </recommendedName>
</protein>
<gene>
    <name evidence="2" type="ordered locus">Dgeo_2527</name>
</gene>